<feature type="domain" description="HTH lysR-type" evidence="6">
    <location>
        <begin position="18"/>
        <end position="70"/>
    </location>
</feature>
<proteinExistence type="inferred from homology"/>
<keyword evidence="4" id="KW-0804">Transcription</keyword>
<dbReference type="PANTHER" id="PTHR30419:SF2">
    <property type="entry name" value="LYSR FAMILY TRANSCRIPTIONAL REGULATOR"/>
    <property type="match status" value="1"/>
</dbReference>
<keyword evidence="2" id="KW-0805">Transcription regulation</keyword>
<name>A0A158JLV4_9BURK</name>
<dbReference type="InterPro" id="IPR005119">
    <property type="entry name" value="LysR_subst-bd"/>
</dbReference>
<reference evidence="7" key="1">
    <citation type="submission" date="2016-01" db="EMBL/GenBank/DDBJ databases">
        <authorList>
            <person name="Peeters C."/>
        </authorList>
    </citation>
    <scope>NUCLEOTIDE SEQUENCE [LARGE SCALE GENOMIC DNA]</scope>
    <source>
        <strain evidence="7">LMG 22940</strain>
    </source>
</reference>
<evidence type="ECO:0000313" key="8">
    <source>
        <dbReference type="Proteomes" id="UP000054770"/>
    </source>
</evidence>
<keyword evidence="3" id="KW-0238">DNA-binding</keyword>
<dbReference type="GO" id="GO:0003700">
    <property type="term" value="F:DNA-binding transcription factor activity"/>
    <property type="evidence" value="ECO:0007669"/>
    <property type="project" value="InterPro"/>
</dbReference>
<protein>
    <submittedName>
        <fullName evidence="7">LysR family transcriptional regulator</fullName>
    </submittedName>
</protein>
<evidence type="ECO:0000313" key="7">
    <source>
        <dbReference type="EMBL" id="SAL69645.1"/>
    </source>
</evidence>
<dbReference type="SUPFAM" id="SSF46785">
    <property type="entry name" value="Winged helix' DNA-binding domain"/>
    <property type="match status" value="1"/>
</dbReference>
<dbReference type="OrthoDB" id="9785974at2"/>
<evidence type="ECO:0000256" key="4">
    <source>
        <dbReference type="ARBA" id="ARBA00023163"/>
    </source>
</evidence>
<organism evidence="7 8">
    <name type="scientific">Caballeronia choica</name>
    <dbReference type="NCBI Taxonomy" id="326476"/>
    <lineage>
        <taxon>Bacteria</taxon>
        <taxon>Pseudomonadati</taxon>
        <taxon>Pseudomonadota</taxon>
        <taxon>Betaproteobacteria</taxon>
        <taxon>Burkholderiales</taxon>
        <taxon>Burkholderiaceae</taxon>
        <taxon>Caballeronia</taxon>
    </lineage>
</organism>
<accession>A0A158JLV4</accession>
<dbReference type="EMBL" id="FCON02000044">
    <property type="protein sequence ID" value="SAL69645.1"/>
    <property type="molecule type" value="Genomic_DNA"/>
</dbReference>
<evidence type="ECO:0000256" key="3">
    <source>
        <dbReference type="ARBA" id="ARBA00023125"/>
    </source>
</evidence>
<dbReference type="GO" id="GO:0005829">
    <property type="term" value="C:cytosol"/>
    <property type="evidence" value="ECO:0007669"/>
    <property type="project" value="TreeGrafter"/>
</dbReference>
<comment type="similarity">
    <text evidence="1">Belongs to the LysR transcriptional regulatory family.</text>
</comment>
<dbReference type="PROSITE" id="PS50931">
    <property type="entry name" value="HTH_LYSR"/>
    <property type="match status" value="1"/>
</dbReference>
<sequence length="332" mass="35590">MNGLSIHSLVRKVDLFTLKLFLTAIEEGQIGRAAVREHIAASAATKRIQDLEDLAGLKLLDRSPKGVVPSAAGEVFARHIRMMLANLDDMRREIGEFTEGIRGHVAICAPRLMITGFLGNEIGDFTRRFPLVNIEVREDSNANAVKAVAAGDVDLSVFVANNELPCDTIDMVEYRSDRLVAVLPPNHPLSSRSSLTLEELLDLDFVAHHTTVITGIRRAAIGIGRELHVKLSVNTVESARSLVRAGLGVTVQPGCMLSVEDQAQLAAVPLDGDWAKLSHCIGTLRGRSLTAAAKALIDQLTSHASALTAEGNAPPPHSGADGERIPTNPLAH</sequence>
<dbReference type="InterPro" id="IPR050950">
    <property type="entry name" value="HTH-type_LysR_regulators"/>
</dbReference>
<dbReference type="InterPro" id="IPR036388">
    <property type="entry name" value="WH-like_DNA-bd_sf"/>
</dbReference>
<dbReference type="PANTHER" id="PTHR30419">
    <property type="entry name" value="HTH-TYPE TRANSCRIPTIONAL REGULATOR YBHD"/>
    <property type="match status" value="1"/>
</dbReference>
<dbReference type="Proteomes" id="UP000054770">
    <property type="component" value="Unassembled WGS sequence"/>
</dbReference>
<dbReference type="GO" id="GO:0003677">
    <property type="term" value="F:DNA binding"/>
    <property type="evidence" value="ECO:0007669"/>
    <property type="project" value="UniProtKB-KW"/>
</dbReference>
<dbReference type="Gene3D" id="1.10.10.10">
    <property type="entry name" value="Winged helix-like DNA-binding domain superfamily/Winged helix DNA-binding domain"/>
    <property type="match status" value="1"/>
</dbReference>
<dbReference type="Gene3D" id="3.40.190.290">
    <property type="match status" value="1"/>
</dbReference>
<dbReference type="AlphaFoldDB" id="A0A158JLV4"/>
<feature type="region of interest" description="Disordered" evidence="5">
    <location>
        <begin position="308"/>
        <end position="332"/>
    </location>
</feature>
<keyword evidence="8" id="KW-1185">Reference proteome</keyword>
<evidence type="ECO:0000259" key="6">
    <source>
        <dbReference type="PROSITE" id="PS50931"/>
    </source>
</evidence>
<dbReference type="Pfam" id="PF00126">
    <property type="entry name" value="HTH_1"/>
    <property type="match status" value="1"/>
</dbReference>
<dbReference type="RefSeq" id="WP_087646055.1">
    <property type="nucleotide sequence ID" value="NZ_FCON02000044.1"/>
</dbReference>
<evidence type="ECO:0000256" key="1">
    <source>
        <dbReference type="ARBA" id="ARBA00009437"/>
    </source>
</evidence>
<gene>
    <name evidence="7" type="ORF">AWB68_03969</name>
</gene>
<evidence type="ECO:0000256" key="2">
    <source>
        <dbReference type="ARBA" id="ARBA00023015"/>
    </source>
</evidence>
<dbReference type="Pfam" id="PF03466">
    <property type="entry name" value="LysR_substrate"/>
    <property type="match status" value="1"/>
</dbReference>
<dbReference type="InterPro" id="IPR000847">
    <property type="entry name" value="LysR_HTH_N"/>
</dbReference>
<dbReference type="InterPro" id="IPR036390">
    <property type="entry name" value="WH_DNA-bd_sf"/>
</dbReference>
<dbReference type="SUPFAM" id="SSF53850">
    <property type="entry name" value="Periplasmic binding protein-like II"/>
    <property type="match status" value="1"/>
</dbReference>
<evidence type="ECO:0000256" key="5">
    <source>
        <dbReference type="SAM" id="MobiDB-lite"/>
    </source>
</evidence>
<comment type="caution">
    <text evidence="7">The sequence shown here is derived from an EMBL/GenBank/DDBJ whole genome shotgun (WGS) entry which is preliminary data.</text>
</comment>